<comment type="caution">
    <text evidence="1">The sequence shown here is derived from an EMBL/GenBank/DDBJ whole genome shotgun (WGS) entry which is preliminary data.</text>
</comment>
<dbReference type="Gene3D" id="3.30.1330.40">
    <property type="entry name" value="RutC-like"/>
    <property type="match status" value="1"/>
</dbReference>
<sequence>MSWQRKTVTVPSELLTAIEAESEWSDAVVTGPMIYAAGQLGWDKTTGVFAEGIEAQAELALQNVEELLERAGASLSDVVHVRTYLTDANDYHRYEPVFQRFFPTDPPARVSIVVAQNIHDALINFEIVAIKTGSTQSY</sequence>
<dbReference type="InterPro" id="IPR006175">
    <property type="entry name" value="YjgF/YER057c/UK114"/>
</dbReference>
<dbReference type="PANTHER" id="PTHR11803">
    <property type="entry name" value="2-IMINOBUTANOATE/2-IMINOPROPANOATE DEAMINASE RIDA"/>
    <property type="match status" value="1"/>
</dbReference>
<evidence type="ECO:0000313" key="1">
    <source>
        <dbReference type="EMBL" id="MBD3924205.1"/>
    </source>
</evidence>
<gene>
    <name evidence="1" type="ORF">IEZ26_06200</name>
</gene>
<keyword evidence="2" id="KW-1185">Reference proteome</keyword>
<organism evidence="1 2">
    <name type="scientific">Nocardioides cavernae</name>
    <dbReference type="NCBI Taxonomy" id="1921566"/>
    <lineage>
        <taxon>Bacteria</taxon>
        <taxon>Bacillati</taxon>
        <taxon>Actinomycetota</taxon>
        <taxon>Actinomycetes</taxon>
        <taxon>Propionibacteriales</taxon>
        <taxon>Nocardioidaceae</taxon>
        <taxon>Nocardioides</taxon>
    </lineage>
</organism>
<dbReference type="RefSeq" id="WP_191193993.1">
    <property type="nucleotide sequence ID" value="NZ_JACXYZ010000001.1"/>
</dbReference>
<protein>
    <submittedName>
        <fullName evidence="1">RidA family protein</fullName>
    </submittedName>
</protein>
<reference evidence="1 2" key="1">
    <citation type="submission" date="2020-09" db="EMBL/GenBank/DDBJ databases">
        <title>novel species in genus Nocardioides.</title>
        <authorList>
            <person name="Zhang G."/>
        </authorList>
    </citation>
    <scope>NUCLEOTIDE SEQUENCE [LARGE SCALE GENOMIC DNA]</scope>
    <source>
        <strain evidence="1 2">KCTC 39551</strain>
    </source>
</reference>
<name>A0ABR8N8J7_9ACTN</name>
<proteinExistence type="predicted"/>
<dbReference type="Pfam" id="PF01042">
    <property type="entry name" value="Ribonuc_L-PSP"/>
    <property type="match status" value="1"/>
</dbReference>
<dbReference type="Proteomes" id="UP000618818">
    <property type="component" value="Unassembled WGS sequence"/>
</dbReference>
<dbReference type="CDD" id="cd00448">
    <property type="entry name" value="YjgF_YER057c_UK114_family"/>
    <property type="match status" value="1"/>
</dbReference>
<dbReference type="InterPro" id="IPR035959">
    <property type="entry name" value="RutC-like_sf"/>
</dbReference>
<accession>A0ABR8N8J7</accession>
<dbReference type="SUPFAM" id="SSF55298">
    <property type="entry name" value="YjgF-like"/>
    <property type="match status" value="1"/>
</dbReference>
<dbReference type="EMBL" id="JACXYZ010000001">
    <property type="protein sequence ID" value="MBD3924205.1"/>
    <property type="molecule type" value="Genomic_DNA"/>
</dbReference>
<dbReference type="PANTHER" id="PTHR11803:SF39">
    <property type="entry name" value="2-IMINOBUTANOATE_2-IMINOPROPANOATE DEAMINASE"/>
    <property type="match status" value="1"/>
</dbReference>
<evidence type="ECO:0000313" key="2">
    <source>
        <dbReference type="Proteomes" id="UP000618818"/>
    </source>
</evidence>